<dbReference type="AlphaFoldDB" id="V5S9S2"/>
<evidence type="ECO:0000313" key="2">
    <source>
        <dbReference type="Proteomes" id="UP000018542"/>
    </source>
</evidence>
<accession>V5S9S2</accession>
<protein>
    <submittedName>
        <fullName evidence="1">Uncharacterized protein</fullName>
    </submittedName>
</protein>
<dbReference type="EMBL" id="CP006912">
    <property type="protein sequence ID" value="AHB47212.1"/>
    <property type="molecule type" value="Genomic_DNA"/>
</dbReference>
<reference evidence="1 2" key="1">
    <citation type="journal article" date="2014" name="Genome Announc.">
        <title>Complete Genome Sequence of Hyphomicrobium nitrativorans Strain NL23, a Denitrifying Bacterium Isolated from Biofilm of a Methanol-Fed Denitrification System Treating Seawater at the Montreal Biodome.</title>
        <authorList>
            <person name="Martineau C."/>
            <person name="Villeneuve C."/>
            <person name="Mauffrey F."/>
            <person name="Villemur R."/>
        </authorList>
    </citation>
    <scope>NUCLEOTIDE SEQUENCE [LARGE SCALE GENOMIC DNA]</scope>
    <source>
        <strain evidence="1">NL23</strain>
    </source>
</reference>
<dbReference type="HOGENOM" id="CLU_098264_0_0_5"/>
<organism evidence="1 2">
    <name type="scientific">Hyphomicrobium nitrativorans NL23</name>
    <dbReference type="NCBI Taxonomy" id="1029756"/>
    <lineage>
        <taxon>Bacteria</taxon>
        <taxon>Pseudomonadati</taxon>
        <taxon>Pseudomonadota</taxon>
        <taxon>Alphaproteobacteria</taxon>
        <taxon>Hyphomicrobiales</taxon>
        <taxon>Hyphomicrobiaceae</taxon>
        <taxon>Hyphomicrobium</taxon>
    </lineage>
</organism>
<dbReference type="SUPFAM" id="SSF46785">
    <property type="entry name" value="Winged helix' DNA-binding domain"/>
    <property type="match status" value="1"/>
</dbReference>
<dbReference type="InterPro" id="IPR036388">
    <property type="entry name" value="WH-like_DNA-bd_sf"/>
</dbReference>
<evidence type="ECO:0000313" key="1">
    <source>
        <dbReference type="EMBL" id="AHB47212.1"/>
    </source>
</evidence>
<proteinExistence type="predicted"/>
<gene>
    <name evidence="1" type="ORF">W911_00470</name>
</gene>
<name>V5S9S2_9HYPH</name>
<dbReference type="Gene3D" id="1.10.10.10">
    <property type="entry name" value="Winged helix-like DNA-binding domain superfamily/Winged helix DNA-binding domain"/>
    <property type="match status" value="1"/>
</dbReference>
<dbReference type="Pfam" id="PF13412">
    <property type="entry name" value="HTH_24"/>
    <property type="match status" value="1"/>
</dbReference>
<dbReference type="Proteomes" id="UP000018542">
    <property type="component" value="Chromosome"/>
</dbReference>
<dbReference type="PATRIC" id="fig|1029756.8.peg.103"/>
<dbReference type="RefSeq" id="WP_023785544.1">
    <property type="nucleotide sequence ID" value="NC_022997.1"/>
</dbReference>
<keyword evidence="2" id="KW-1185">Reference proteome</keyword>
<dbReference type="KEGG" id="hni:W911_00470"/>
<dbReference type="InterPro" id="IPR036390">
    <property type="entry name" value="WH_DNA-bd_sf"/>
</dbReference>
<sequence>MDDARIMLGLLEQIERDSSQSQRHLAVELGIALGLVNAYLGRCVKKGLLKVARAPARRYAYYLTPKGFAEKSRLTVDYLSHSFSLFRRAKLDCAAVIEAARAKGIERFALAGVSDVAEIAMICALESRTEIAAIVDPQSSQQHFLRLPVFASFEQIFGLCDGVIVTDIAAPRKMYEAAVARLGEERVFMLAVLSSPVGDAQESGG</sequence>